<name>A0A212ATS3_9RHOB</name>
<dbReference type="Proteomes" id="UP000196640">
    <property type="component" value="Unassembled WGS sequence"/>
</dbReference>
<evidence type="ECO:0000259" key="12">
    <source>
        <dbReference type="PROSITE" id="PS50109"/>
    </source>
</evidence>
<evidence type="ECO:0000313" key="17">
    <source>
        <dbReference type="Proteomes" id="UP000214673"/>
    </source>
</evidence>
<dbReference type="SUPFAM" id="SSF55874">
    <property type="entry name" value="ATPase domain of HSP90 chaperone/DNA topoisomerase II/histidine kinase"/>
    <property type="match status" value="1"/>
</dbReference>
<keyword evidence="9" id="KW-0418">Kinase</keyword>
<dbReference type="PROSITE" id="PS50113">
    <property type="entry name" value="PAC"/>
    <property type="match status" value="1"/>
</dbReference>
<evidence type="ECO:0000256" key="6">
    <source>
        <dbReference type="ARBA" id="ARBA00022679"/>
    </source>
</evidence>
<dbReference type="InterPro" id="IPR035965">
    <property type="entry name" value="PAS-like_dom_sf"/>
</dbReference>
<dbReference type="EC" id="2.7.13.3" evidence="2"/>
<dbReference type="InterPro" id="IPR011102">
    <property type="entry name" value="Sig_transdc_His_kinase_HWE"/>
</dbReference>
<dbReference type="CDD" id="cd00130">
    <property type="entry name" value="PAS"/>
    <property type="match status" value="1"/>
</dbReference>
<dbReference type="OrthoDB" id="9760752at2"/>
<evidence type="ECO:0000256" key="7">
    <source>
        <dbReference type="ARBA" id="ARBA00022737"/>
    </source>
</evidence>
<evidence type="ECO:0000313" key="15">
    <source>
        <dbReference type="EMBL" id="OWJ84908.1"/>
    </source>
</evidence>
<dbReference type="SMART" id="SM00387">
    <property type="entry name" value="HATPase_c"/>
    <property type="match status" value="1"/>
</dbReference>
<dbReference type="InterPro" id="IPR000014">
    <property type="entry name" value="PAS"/>
</dbReference>
<gene>
    <name evidence="15" type="ORF">CDV52_05415</name>
    <name evidence="14" type="ORF">CDV53_13150</name>
</gene>
<dbReference type="SMART" id="SM00911">
    <property type="entry name" value="HWE_HK"/>
    <property type="match status" value="1"/>
</dbReference>
<feature type="domain" description="Histidine kinase" evidence="12">
    <location>
        <begin position="179"/>
        <end position="371"/>
    </location>
</feature>
<evidence type="ECO:0000256" key="5">
    <source>
        <dbReference type="ARBA" id="ARBA00022643"/>
    </source>
</evidence>
<dbReference type="InterPro" id="IPR013656">
    <property type="entry name" value="PAS_4"/>
</dbReference>
<evidence type="ECO:0000313" key="14">
    <source>
        <dbReference type="EMBL" id="OWJ74562.1"/>
    </source>
</evidence>
<dbReference type="PANTHER" id="PTHR41523:SF8">
    <property type="entry name" value="ETHYLENE RESPONSE SENSOR PROTEIN"/>
    <property type="match status" value="1"/>
</dbReference>
<dbReference type="GO" id="GO:0004673">
    <property type="term" value="F:protein histidine kinase activity"/>
    <property type="evidence" value="ECO:0007669"/>
    <property type="project" value="UniProtKB-EC"/>
</dbReference>
<dbReference type="PANTHER" id="PTHR41523">
    <property type="entry name" value="TWO-COMPONENT SYSTEM SENSOR PROTEIN"/>
    <property type="match status" value="1"/>
</dbReference>
<evidence type="ECO:0000259" key="13">
    <source>
        <dbReference type="PROSITE" id="PS50113"/>
    </source>
</evidence>
<dbReference type="CDD" id="cd00075">
    <property type="entry name" value="HATPase"/>
    <property type="match status" value="1"/>
</dbReference>
<dbReference type="Gene3D" id="3.30.565.10">
    <property type="entry name" value="Histidine kinase-like ATPase, C-terminal domain"/>
    <property type="match status" value="1"/>
</dbReference>
<dbReference type="EMBL" id="NIPV01000058">
    <property type="protein sequence ID" value="OWJ74562.1"/>
    <property type="molecule type" value="Genomic_DNA"/>
</dbReference>
<evidence type="ECO:0000256" key="11">
    <source>
        <dbReference type="ARBA" id="ARBA00023026"/>
    </source>
</evidence>
<dbReference type="InterPro" id="IPR011495">
    <property type="entry name" value="Sig_transdc_His_kin_sub2_dim/P"/>
</dbReference>
<keyword evidence="10" id="KW-0067">ATP-binding</keyword>
<dbReference type="Gene3D" id="3.30.450.20">
    <property type="entry name" value="PAS domain"/>
    <property type="match status" value="1"/>
</dbReference>
<dbReference type="Pfam" id="PF07568">
    <property type="entry name" value="HisKA_2"/>
    <property type="match status" value="1"/>
</dbReference>
<evidence type="ECO:0000256" key="4">
    <source>
        <dbReference type="ARBA" id="ARBA00022630"/>
    </source>
</evidence>
<dbReference type="PROSITE" id="PS50109">
    <property type="entry name" value="HIS_KIN"/>
    <property type="match status" value="1"/>
</dbReference>
<evidence type="ECO:0000256" key="8">
    <source>
        <dbReference type="ARBA" id="ARBA00022741"/>
    </source>
</evidence>
<comment type="catalytic activity">
    <reaction evidence="1">
        <text>ATP + protein L-histidine = ADP + protein N-phospho-L-histidine.</text>
        <dbReference type="EC" id="2.7.13.3"/>
    </reaction>
</comment>
<proteinExistence type="predicted"/>
<evidence type="ECO:0000256" key="3">
    <source>
        <dbReference type="ARBA" id="ARBA00022553"/>
    </source>
</evidence>
<comment type="caution">
    <text evidence="15">The sequence shown here is derived from an EMBL/GenBank/DDBJ whole genome shotgun (WGS) entry which is preliminary data.</text>
</comment>
<dbReference type="Pfam" id="PF02518">
    <property type="entry name" value="HATPase_c"/>
    <property type="match status" value="1"/>
</dbReference>
<keyword evidence="17" id="KW-1185">Reference proteome</keyword>
<accession>A0A212ATS3</accession>
<keyword evidence="7" id="KW-0677">Repeat</keyword>
<feature type="domain" description="PAC" evidence="13">
    <location>
        <begin position="100"/>
        <end position="154"/>
    </location>
</feature>
<protein>
    <recommendedName>
        <fullName evidence="2">histidine kinase</fullName>
        <ecNumber evidence="2">2.7.13.3</ecNumber>
    </recommendedName>
</protein>
<dbReference type="InterPro" id="IPR003594">
    <property type="entry name" value="HATPase_dom"/>
</dbReference>
<dbReference type="InterPro" id="IPR036890">
    <property type="entry name" value="HATPase_C_sf"/>
</dbReference>
<dbReference type="GO" id="GO:0005524">
    <property type="term" value="F:ATP binding"/>
    <property type="evidence" value="ECO:0007669"/>
    <property type="project" value="UniProtKB-KW"/>
</dbReference>
<dbReference type="InterPro" id="IPR005467">
    <property type="entry name" value="His_kinase_dom"/>
</dbReference>
<keyword evidence="5" id="KW-0288">FMN</keyword>
<evidence type="ECO:0000313" key="16">
    <source>
        <dbReference type="Proteomes" id="UP000196640"/>
    </source>
</evidence>
<keyword evidence="6" id="KW-0808">Transferase</keyword>
<dbReference type="Proteomes" id="UP000214673">
    <property type="component" value="Unassembled WGS sequence"/>
</dbReference>
<dbReference type="NCBIfam" id="TIGR00229">
    <property type="entry name" value="sensory_box"/>
    <property type="match status" value="1"/>
</dbReference>
<dbReference type="InterPro" id="IPR000700">
    <property type="entry name" value="PAS-assoc_C"/>
</dbReference>
<dbReference type="SUPFAM" id="SSF55785">
    <property type="entry name" value="PYP-like sensor domain (PAS domain)"/>
    <property type="match status" value="1"/>
</dbReference>
<keyword evidence="11" id="KW-0843">Virulence</keyword>
<evidence type="ECO:0000256" key="1">
    <source>
        <dbReference type="ARBA" id="ARBA00000085"/>
    </source>
</evidence>
<sequence length="371" mass="39883">MRGRSVNATPASDKEMLARRALDLMGSGLPGFALGILGASPDCIKLIDLEGRVSFMSENGMCAMEIEDFGTVAGLRWTNMWPLEARETLETALAAARDGKLTEFEAFCPTAKGTPRWWSVTVTPVRDPMGEVSLILASSRDVTETVNARRMLEEQAAALAREVAEKDTALARQKVLLAEIDHRVKNSFAAVIGLLNLQARNHTDPALREAVAQAASRIATLARVHDQLYRDPESDHLPLAAFASGLLADLDRALTGTVRAEILVPKEMLLSVNAATALGQVMAELVGNAIKHAGKERLPIVEVALAAEGEGRLLLSVSDNGPGLPPNFDPTARHGLGMRILSIYSDQLEADLTCGNTLDGGAMFRLDFPVR</sequence>
<dbReference type="Pfam" id="PF08448">
    <property type="entry name" value="PAS_4"/>
    <property type="match status" value="1"/>
</dbReference>
<reference evidence="16 17" key="1">
    <citation type="submission" date="2016-11" db="EMBL/GenBank/DDBJ databases">
        <title>Comparison of Traditional DNA-DNA Hybridization with In Silico Genomic Analysis.</title>
        <authorList>
            <person name="Nicholson A.C."/>
            <person name="Sammons S."/>
            <person name="Humrighouse B.W."/>
            <person name="Graziano J."/>
            <person name="Lasker B."/>
            <person name="Whitney A.M."/>
            <person name="Mcquiston J.R."/>
        </authorList>
    </citation>
    <scope>NUCLEOTIDE SEQUENCE [LARGE SCALE GENOMIC DNA]</scope>
    <source>
        <strain evidence="14 17">H1892</strain>
        <strain evidence="15 16">H2381</strain>
    </source>
</reference>
<dbReference type="AlphaFoldDB" id="A0A212ATS3"/>
<keyword evidence="4" id="KW-0285">Flavoprotein</keyword>
<evidence type="ECO:0000256" key="2">
    <source>
        <dbReference type="ARBA" id="ARBA00012438"/>
    </source>
</evidence>
<keyword evidence="3" id="KW-0597">Phosphoprotein</keyword>
<evidence type="ECO:0000256" key="9">
    <source>
        <dbReference type="ARBA" id="ARBA00022777"/>
    </source>
</evidence>
<evidence type="ECO:0000256" key="10">
    <source>
        <dbReference type="ARBA" id="ARBA00022840"/>
    </source>
</evidence>
<dbReference type="EMBL" id="NIPX01000005">
    <property type="protein sequence ID" value="OWJ84908.1"/>
    <property type="molecule type" value="Genomic_DNA"/>
</dbReference>
<keyword evidence="8" id="KW-0547">Nucleotide-binding</keyword>
<organism evidence="15 16">
    <name type="scientific">Haematobacter missouriensis</name>
    <dbReference type="NCBI Taxonomy" id="366616"/>
    <lineage>
        <taxon>Bacteria</taxon>
        <taxon>Pseudomonadati</taxon>
        <taxon>Pseudomonadota</taxon>
        <taxon>Alphaproteobacteria</taxon>
        <taxon>Rhodobacterales</taxon>
        <taxon>Paracoccaceae</taxon>
        <taxon>Haematobacter</taxon>
    </lineage>
</organism>
<dbReference type="STRING" id="366616.CG51_12965"/>